<evidence type="ECO:0000313" key="5">
    <source>
        <dbReference type="Proteomes" id="UP000501534"/>
    </source>
</evidence>
<evidence type="ECO:0000259" key="3">
    <source>
        <dbReference type="PROSITE" id="PS50887"/>
    </source>
</evidence>
<organism evidence="4 5">
    <name type="scientific">Usitatibacter rugosus</name>
    <dbReference type="NCBI Taxonomy" id="2732067"/>
    <lineage>
        <taxon>Bacteria</taxon>
        <taxon>Pseudomonadati</taxon>
        <taxon>Pseudomonadota</taxon>
        <taxon>Betaproteobacteria</taxon>
        <taxon>Nitrosomonadales</taxon>
        <taxon>Usitatibacteraceae</taxon>
        <taxon>Usitatibacter</taxon>
    </lineage>
</organism>
<dbReference type="SUPFAM" id="SSF55073">
    <property type="entry name" value="Nucleotide cyclase"/>
    <property type="match status" value="1"/>
</dbReference>
<feature type="domain" description="GGDEF" evidence="3">
    <location>
        <begin position="255"/>
        <end position="387"/>
    </location>
</feature>
<name>A0A6M4GNU9_9PROT</name>
<proteinExistence type="predicted"/>
<protein>
    <recommendedName>
        <fullName evidence="3">GGDEF domain-containing protein</fullName>
    </recommendedName>
</protein>
<dbReference type="CDD" id="cd01949">
    <property type="entry name" value="GGDEF"/>
    <property type="match status" value="1"/>
</dbReference>
<reference evidence="4 5" key="1">
    <citation type="submission" date="2020-04" db="EMBL/GenBank/DDBJ databases">
        <title>Usitatibacter rugosus gen. nov., sp. nov. and Usitatibacter palustris sp. nov., novel members of Usitatibacteraceae fam. nov. within the order Nitrosomonadales isolated from soil.</title>
        <authorList>
            <person name="Huber K.J."/>
            <person name="Neumann-Schaal M."/>
            <person name="Geppert A."/>
            <person name="Luckner M."/>
            <person name="Wanner G."/>
            <person name="Overmann J."/>
        </authorList>
    </citation>
    <scope>NUCLEOTIDE SEQUENCE [LARGE SCALE GENOMIC DNA]</scope>
    <source>
        <strain evidence="4 5">0125_3</strain>
    </source>
</reference>
<feature type="coiled-coil region" evidence="1">
    <location>
        <begin position="49"/>
        <end position="102"/>
    </location>
</feature>
<dbReference type="SMART" id="SM00267">
    <property type="entry name" value="GGDEF"/>
    <property type="match status" value="1"/>
</dbReference>
<dbReference type="InterPro" id="IPR052163">
    <property type="entry name" value="DGC-Regulatory_Protein"/>
</dbReference>
<dbReference type="Proteomes" id="UP000501534">
    <property type="component" value="Chromosome"/>
</dbReference>
<dbReference type="AlphaFoldDB" id="A0A6M4GNU9"/>
<dbReference type="GO" id="GO:0003824">
    <property type="term" value="F:catalytic activity"/>
    <property type="evidence" value="ECO:0007669"/>
    <property type="project" value="UniProtKB-ARBA"/>
</dbReference>
<dbReference type="NCBIfam" id="TIGR00254">
    <property type="entry name" value="GGDEF"/>
    <property type="match status" value="1"/>
</dbReference>
<evidence type="ECO:0000256" key="2">
    <source>
        <dbReference type="SAM" id="Phobius"/>
    </source>
</evidence>
<gene>
    <name evidence="4" type="ORF">DSM104443_00035</name>
</gene>
<accession>A0A6M4GNU9</accession>
<keyword evidence="5" id="KW-1185">Reference proteome</keyword>
<evidence type="ECO:0000256" key="1">
    <source>
        <dbReference type="SAM" id="Coils"/>
    </source>
</evidence>
<dbReference type="InterPro" id="IPR043128">
    <property type="entry name" value="Rev_trsase/Diguanyl_cyclase"/>
</dbReference>
<dbReference type="PANTHER" id="PTHR46663">
    <property type="entry name" value="DIGUANYLATE CYCLASE DGCT-RELATED"/>
    <property type="match status" value="1"/>
</dbReference>
<dbReference type="PANTHER" id="PTHR46663:SF3">
    <property type="entry name" value="SLL0267 PROTEIN"/>
    <property type="match status" value="1"/>
</dbReference>
<keyword evidence="2" id="KW-0812">Transmembrane</keyword>
<keyword evidence="2" id="KW-0472">Membrane</keyword>
<keyword evidence="1" id="KW-0175">Coiled coil</keyword>
<dbReference type="EMBL" id="CP053069">
    <property type="protein sequence ID" value="QJR09000.1"/>
    <property type="molecule type" value="Genomic_DNA"/>
</dbReference>
<dbReference type="InterPro" id="IPR000160">
    <property type="entry name" value="GGDEF_dom"/>
</dbReference>
<keyword evidence="2" id="KW-1133">Transmembrane helix</keyword>
<evidence type="ECO:0000313" key="4">
    <source>
        <dbReference type="EMBL" id="QJR09000.1"/>
    </source>
</evidence>
<dbReference type="RefSeq" id="WP_171088705.1">
    <property type="nucleotide sequence ID" value="NZ_CP053069.1"/>
</dbReference>
<feature type="transmembrane region" description="Helical" evidence="2">
    <location>
        <begin position="12"/>
        <end position="34"/>
    </location>
</feature>
<dbReference type="PROSITE" id="PS50887">
    <property type="entry name" value="GGDEF"/>
    <property type="match status" value="1"/>
</dbReference>
<dbReference type="Pfam" id="PF00990">
    <property type="entry name" value="GGDEF"/>
    <property type="match status" value="1"/>
</dbReference>
<dbReference type="InterPro" id="IPR029787">
    <property type="entry name" value="Nucleotide_cyclase"/>
</dbReference>
<dbReference type="KEGG" id="uru:DSM104443_00035"/>
<dbReference type="FunFam" id="3.30.70.270:FF:000001">
    <property type="entry name" value="Diguanylate cyclase domain protein"/>
    <property type="match status" value="1"/>
</dbReference>
<feature type="transmembrane region" description="Helical" evidence="2">
    <location>
        <begin position="188"/>
        <end position="207"/>
    </location>
</feature>
<sequence>MGVGLSLPSASRLAALILVIAAVTILVLAVLVVADVRLETDLNREVIGAQQAKDGLESLRTRLHELRHAASIYALTGSPEAAQTVERRAVEADADLDYLEERSRFDATLATNIGPLSEATKAFTVHSRSLASLARTRGSPAAAVLDAERSAMEARAWSALERALEAQTRLITDRSLQQIRIGEHLNGYVMWILAGSVTLLGGLFAIFQHTQARSREAQRRIERLAHYDVVTGLPNRSLLADRLQQELARSARSNEPFALAMFDLDGFKAVNDSMGHAAGDKLLAQVAYRAKESVRASDTLGRLGGDEFLAVLPRTTRDGAIQAAEKIRAELSRPYEVNGKEALVSASVGVSIFPDHGADPDTLLRAADAALYVAKREGKNRSRVARGPA</sequence>
<dbReference type="Gene3D" id="3.30.70.270">
    <property type="match status" value="1"/>
</dbReference>